<evidence type="ECO:0000313" key="1">
    <source>
        <dbReference type="EMBL" id="RZB39917.1"/>
    </source>
</evidence>
<keyword evidence="2" id="KW-1185">Reference proteome</keyword>
<gene>
    <name evidence="1" type="ORF">BDFB_007643</name>
</gene>
<accession>A0A482V9J1</accession>
<protein>
    <submittedName>
        <fullName evidence="1">Uncharacterized protein</fullName>
    </submittedName>
</protein>
<proteinExistence type="predicted"/>
<name>A0A482V9J1_ASBVE</name>
<dbReference type="AlphaFoldDB" id="A0A482V9J1"/>
<reference evidence="1 2" key="1">
    <citation type="submission" date="2017-03" db="EMBL/GenBank/DDBJ databases">
        <title>Genome of the blue death feigning beetle - Asbolus verrucosus.</title>
        <authorList>
            <person name="Rider S.D."/>
        </authorList>
    </citation>
    <scope>NUCLEOTIDE SEQUENCE [LARGE SCALE GENOMIC DNA]</scope>
    <source>
        <strain evidence="1">Butters</strain>
        <tissue evidence="1">Head and leg muscle</tissue>
    </source>
</reference>
<dbReference type="Proteomes" id="UP000292052">
    <property type="component" value="Unassembled WGS sequence"/>
</dbReference>
<comment type="caution">
    <text evidence="1">The sequence shown here is derived from an EMBL/GenBank/DDBJ whole genome shotgun (WGS) entry which is preliminary data.</text>
</comment>
<dbReference type="OrthoDB" id="6611808at2759"/>
<dbReference type="EMBL" id="QDEB01124152">
    <property type="protein sequence ID" value="RZB39917.1"/>
    <property type="molecule type" value="Genomic_DNA"/>
</dbReference>
<sequence length="142" mass="15863">MTVPAPILAPTTPEAVKPSSLPCPQTVCKQVLIRGERDISGDRYDNFYNNYNINSTESCESKPWTCDNFSPKRFGVTVDGKSPCCDISKREDDRGPLHGYPTGFKSCTMKLTPPPYCDPFLPWCAEIQPCPPKSKKKKRTVC</sequence>
<evidence type="ECO:0000313" key="2">
    <source>
        <dbReference type="Proteomes" id="UP000292052"/>
    </source>
</evidence>
<organism evidence="1 2">
    <name type="scientific">Asbolus verrucosus</name>
    <name type="common">Desert ironclad beetle</name>
    <dbReference type="NCBI Taxonomy" id="1661398"/>
    <lineage>
        <taxon>Eukaryota</taxon>
        <taxon>Metazoa</taxon>
        <taxon>Ecdysozoa</taxon>
        <taxon>Arthropoda</taxon>
        <taxon>Hexapoda</taxon>
        <taxon>Insecta</taxon>
        <taxon>Pterygota</taxon>
        <taxon>Neoptera</taxon>
        <taxon>Endopterygota</taxon>
        <taxon>Coleoptera</taxon>
        <taxon>Polyphaga</taxon>
        <taxon>Cucujiformia</taxon>
        <taxon>Tenebrionidae</taxon>
        <taxon>Pimeliinae</taxon>
        <taxon>Asbolus</taxon>
    </lineage>
</organism>